<gene>
    <name evidence="2" type="ORF">SAMN05216587_11167</name>
</gene>
<feature type="coiled-coil region" evidence="1">
    <location>
        <begin position="20"/>
        <end position="47"/>
    </location>
</feature>
<dbReference type="EMBL" id="FOJX01000011">
    <property type="protein sequence ID" value="SFB10445.1"/>
    <property type="molecule type" value="Genomic_DNA"/>
</dbReference>
<name>A0A1I0YAL9_SELRU</name>
<accession>A0A1I0YAL9</accession>
<dbReference type="AlphaFoldDB" id="A0A1I0YAL9"/>
<protein>
    <submittedName>
        <fullName evidence="2">Uncharacterized protein</fullName>
    </submittedName>
</protein>
<evidence type="ECO:0000313" key="2">
    <source>
        <dbReference type="EMBL" id="SFB10445.1"/>
    </source>
</evidence>
<organism evidence="2 3">
    <name type="scientific">Selenomonas ruminantium</name>
    <dbReference type="NCBI Taxonomy" id="971"/>
    <lineage>
        <taxon>Bacteria</taxon>
        <taxon>Bacillati</taxon>
        <taxon>Bacillota</taxon>
        <taxon>Negativicutes</taxon>
        <taxon>Selenomonadales</taxon>
        <taxon>Selenomonadaceae</taxon>
        <taxon>Selenomonas</taxon>
    </lineage>
</organism>
<proteinExistence type="predicted"/>
<evidence type="ECO:0000313" key="3">
    <source>
        <dbReference type="Proteomes" id="UP000183843"/>
    </source>
</evidence>
<sequence>MKEYYVTVKGNFFVAGHDENEAYEKAFEFINENQEDIELEIDGIEKQNWDADEI</sequence>
<evidence type="ECO:0000256" key="1">
    <source>
        <dbReference type="SAM" id="Coils"/>
    </source>
</evidence>
<dbReference type="Proteomes" id="UP000183843">
    <property type="component" value="Unassembled WGS sequence"/>
</dbReference>
<keyword evidence="1" id="KW-0175">Coiled coil</keyword>
<reference evidence="2 3" key="1">
    <citation type="submission" date="2016-10" db="EMBL/GenBank/DDBJ databases">
        <authorList>
            <person name="de Groot N.N."/>
        </authorList>
    </citation>
    <scope>NUCLEOTIDE SEQUENCE [LARGE SCALE GENOMIC DNA]</scope>
    <source>
        <strain evidence="2 3">L14</strain>
    </source>
</reference>